<keyword evidence="2" id="KW-1185">Reference proteome</keyword>
<evidence type="ECO:0000313" key="1">
    <source>
        <dbReference type="EMBL" id="WRQ85896.1"/>
    </source>
</evidence>
<proteinExistence type="predicted"/>
<name>A0ABZ1C336_9BACT</name>
<evidence type="ECO:0000313" key="2">
    <source>
        <dbReference type="Proteomes" id="UP000738431"/>
    </source>
</evidence>
<dbReference type="RefSeq" id="WP_221032714.1">
    <property type="nucleotide sequence ID" value="NZ_CP139781.1"/>
</dbReference>
<gene>
    <name evidence="1" type="ORF">K1X11_013870</name>
</gene>
<protein>
    <submittedName>
        <fullName evidence="1">Uncharacterized protein</fullName>
    </submittedName>
</protein>
<sequence>MTYATDITNMSMLPAAVMCPMTKGKAVTGFGWLQRDLCARRNRLVSVTKHGRNNQGSGVT</sequence>
<accession>A0ABZ1C336</accession>
<reference evidence="1 2" key="1">
    <citation type="submission" date="2021-08" db="EMBL/GenBank/DDBJ databases">
        <authorList>
            <person name="Zhang D."/>
            <person name="Zhang A."/>
            <person name="Wang L."/>
        </authorList>
    </citation>
    <scope>NUCLEOTIDE SEQUENCE [LARGE SCALE GENOMIC DNA]</scope>
    <source>
        <strain evidence="1 2">WL0086</strain>
    </source>
</reference>
<dbReference type="EMBL" id="CP139781">
    <property type="protein sequence ID" value="WRQ85896.1"/>
    <property type="molecule type" value="Genomic_DNA"/>
</dbReference>
<organism evidence="1 2">
    <name type="scientific">Actomonas aquatica</name>
    <dbReference type="NCBI Taxonomy" id="2866162"/>
    <lineage>
        <taxon>Bacteria</taxon>
        <taxon>Pseudomonadati</taxon>
        <taxon>Verrucomicrobiota</taxon>
        <taxon>Opitutia</taxon>
        <taxon>Opitutales</taxon>
        <taxon>Opitutaceae</taxon>
        <taxon>Actomonas</taxon>
    </lineage>
</organism>
<reference evidence="1 2" key="2">
    <citation type="submission" date="2023-12" db="EMBL/GenBank/DDBJ databases">
        <title>Description of an unclassified Opitutus bacterium of Verrucomicrobiota.</title>
        <authorList>
            <person name="Zhang D.-F."/>
        </authorList>
    </citation>
    <scope>NUCLEOTIDE SEQUENCE [LARGE SCALE GENOMIC DNA]</scope>
    <source>
        <strain evidence="1 2">WL0086</strain>
    </source>
</reference>
<dbReference type="Proteomes" id="UP000738431">
    <property type="component" value="Chromosome"/>
</dbReference>